<sequence>MEILNKEGDQNMSNGFLTLEQLQQYSIQEIGENVIGEFENVKEQFGKFFKESQDMKNNKYDLLRQESILLQFHKKQKNDKKIYNHEEIVDFLSGFKISIPQNTIAKEKKQIQSHFDIENLTEQKIFGRIIQNLDYKNKSIYNVSTDEREEFQELKNIFMNHLGIKNNKRSKRKQLKEFEKISEKYNKKFLEEMKLDYEVVDIGQKILDSLQDIRNEQKRICEKIFRQDVLQQQVDVLYNILIRLCFLIFAKALTN</sequence>
<dbReference type="AlphaFoldDB" id="W7XJ48"/>
<evidence type="ECO:0000313" key="2">
    <source>
        <dbReference type="Proteomes" id="UP000009168"/>
    </source>
</evidence>
<protein>
    <submittedName>
        <fullName evidence="1">Uncharacterized protein</fullName>
    </submittedName>
</protein>
<dbReference type="GeneID" id="24438165"/>
<organism evidence="1 2">
    <name type="scientific">Tetrahymena thermophila (strain SB210)</name>
    <dbReference type="NCBI Taxonomy" id="312017"/>
    <lineage>
        <taxon>Eukaryota</taxon>
        <taxon>Sar</taxon>
        <taxon>Alveolata</taxon>
        <taxon>Ciliophora</taxon>
        <taxon>Intramacronucleata</taxon>
        <taxon>Oligohymenophorea</taxon>
        <taxon>Hymenostomatida</taxon>
        <taxon>Tetrahymenina</taxon>
        <taxon>Tetrahymenidae</taxon>
        <taxon>Tetrahymena</taxon>
    </lineage>
</organism>
<dbReference type="Proteomes" id="UP000009168">
    <property type="component" value="Unassembled WGS sequence"/>
</dbReference>
<accession>W7XJ48</accession>
<proteinExistence type="predicted"/>
<dbReference type="RefSeq" id="XP_012653596.1">
    <property type="nucleotide sequence ID" value="XM_012798142.1"/>
</dbReference>
<name>W7XJ48_TETTS</name>
<dbReference type="EMBL" id="GG662656">
    <property type="protein sequence ID" value="EWS73849.1"/>
    <property type="molecule type" value="Genomic_DNA"/>
</dbReference>
<dbReference type="InParanoid" id="W7XJ48"/>
<evidence type="ECO:0000313" key="1">
    <source>
        <dbReference type="EMBL" id="EWS73849.1"/>
    </source>
</evidence>
<reference evidence="2" key="1">
    <citation type="journal article" date="2006" name="PLoS Biol.">
        <title>Macronuclear genome sequence of the ciliate Tetrahymena thermophila, a model eukaryote.</title>
        <authorList>
            <person name="Eisen J.A."/>
            <person name="Coyne R.S."/>
            <person name="Wu M."/>
            <person name="Wu D."/>
            <person name="Thiagarajan M."/>
            <person name="Wortman J.R."/>
            <person name="Badger J.H."/>
            <person name="Ren Q."/>
            <person name="Amedeo P."/>
            <person name="Jones K.M."/>
            <person name="Tallon L.J."/>
            <person name="Delcher A.L."/>
            <person name="Salzberg S.L."/>
            <person name="Silva J.C."/>
            <person name="Haas B.J."/>
            <person name="Majoros W.H."/>
            <person name="Farzad M."/>
            <person name="Carlton J.M."/>
            <person name="Smith R.K. Jr."/>
            <person name="Garg J."/>
            <person name="Pearlman R.E."/>
            <person name="Karrer K.M."/>
            <person name="Sun L."/>
            <person name="Manning G."/>
            <person name="Elde N.C."/>
            <person name="Turkewitz A.P."/>
            <person name="Asai D.J."/>
            <person name="Wilkes D.E."/>
            <person name="Wang Y."/>
            <person name="Cai H."/>
            <person name="Collins K."/>
            <person name="Stewart B.A."/>
            <person name="Lee S.R."/>
            <person name="Wilamowska K."/>
            <person name="Weinberg Z."/>
            <person name="Ruzzo W.L."/>
            <person name="Wloga D."/>
            <person name="Gaertig J."/>
            <person name="Frankel J."/>
            <person name="Tsao C.-C."/>
            <person name="Gorovsky M.A."/>
            <person name="Keeling P.J."/>
            <person name="Waller R.F."/>
            <person name="Patron N.J."/>
            <person name="Cherry J.M."/>
            <person name="Stover N.A."/>
            <person name="Krieger C.J."/>
            <person name="del Toro C."/>
            <person name="Ryder H.F."/>
            <person name="Williamson S.C."/>
            <person name="Barbeau R.A."/>
            <person name="Hamilton E.P."/>
            <person name="Orias E."/>
        </authorList>
    </citation>
    <scope>NUCLEOTIDE SEQUENCE [LARGE SCALE GENOMIC DNA]</scope>
    <source>
        <strain evidence="2">SB210</strain>
    </source>
</reference>
<keyword evidence="2" id="KW-1185">Reference proteome</keyword>
<dbReference type="KEGG" id="tet:TTHERM_000277610"/>
<gene>
    <name evidence="1" type="ORF">TTHERM_000277610</name>
</gene>